<reference evidence="4 5" key="1">
    <citation type="submission" date="2024-02" db="EMBL/GenBank/DDBJ databases">
        <title>Whole genome sequencing and characterization of Corynebacterium isolated from the ocular surface of dry eye disease sufferers.</title>
        <authorList>
            <person name="Naqvi M."/>
        </authorList>
    </citation>
    <scope>NUCLEOTIDE SEQUENCE [LARGE SCALE GENOMIC DNA]</scope>
    <source>
        <strain evidence="4 5">PCRF</strain>
    </source>
</reference>
<dbReference type="InterPro" id="IPR025110">
    <property type="entry name" value="AMP-bd_C"/>
</dbReference>
<sequence length="542" mass="58687">MCDGNEEPRDWEREAQEKFTPYPEEEARRYREAGLWIGRRLDRIAGGAPEAIALIDAAEALTYAELEREVAACAAVLRGRGVRSRQPVLLHLPNRVGVVVMSLALMRCGALPVYLLDSHRAADVASIAARARATAYLSTAPRVAGERGNFDLLLDAAEVRAQARSQAGEGYEAPVDPGEVAFLQLSGGTTGVPKLIARTHDDYLYSVLRSNEVCGVSARTRMLVVLPATHNYPASSPGYLGVLAAGGAVILSENSAPEHAFGLIEEHRPTTVALVPPLARAWSASAPASGADLSSVRVVQVGGAKLVPQAARELAAAGPWRVQQVFGMAEGMVCYTTPEDTEEQVMGTQGRPMSPWDEVRIVGPDGRPVPDGASGVLQVRGPYTIRGYWDAPEHNARSFTPDGFYITGDVVRRLSTGHLVVEGRDKDQINRGGEKISAEEVEDHILAHPAVFDAAVIGQPDPYLGERACAVVVLREGHALRRPDLSKFLRERGLARYKIPDALRLVEAFPTTRVGKLSRTELRRELSALVRDRDSEKAAKEQ</sequence>
<comment type="caution">
    <text evidence="4">The sequence shown here is derived from an EMBL/GenBank/DDBJ whole genome shotgun (WGS) entry which is preliminary data.</text>
</comment>
<dbReference type="InterPro" id="IPR042099">
    <property type="entry name" value="ANL_N_sf"/>
</dbReference>
<dbReference type="EMBL" id="JBAHVJ010000013">
    <property type="protein sequence ID" value="MEJ4100865.1"/>
    <property type="molecule type" value="Genomic_DNA"/>
</dbReference>
<name>A0ABU8P2N6_9CORY</name>
<dbReference type="InterPro" id="IPR050237">
    <property type="entry name" value="ATP-dep_AMP-bd_enzyme"/>
</dbReference>
<gene>
    <name evidence="4" type="ORF">V5S96_10935</name>
</gene>
<dbReference type="Gene3D" id="3.40.50.12780">
    <property type="entry name" value="N-terminal domain of ligase-like"/>
    <property type="match status" value="1"/>
</dbReference>
<feature type="compositionally biased region" description="Basic and acidic residues" evidence="1">
    <location>
        <begin position="1"/>
        <end position="17"/>
    </location>
</feature>
<accession>A0ABU8P2N6</accession>
<dbReference type="InterPro" id="IPR020845">
    <property type="entry name" value="AMP-binding_CS"/>
</dbReference>
<evidence type="ECO:0000256" key="1">
    <source>
        <dbReference type="SAM" id="MobiDB-lite"/>
    </source>
</evidence>
<feature type="region of interest" description="Disordered" evidence="1">
    <location>
        <begin position="1"/>
        <end position="24"/>
    </location>
</feature>
<dbReference type="InterPro" id="IPR045851">
    <property type="entry name" value="AMP-bd_C_sf"/>
</dbReference>
<evidence type="ECO:0000259" key="2">
    <source>
        <dbReference type="Pfam" id="PF00501"/>
    </source>
</evidence>
<proteinExistence type="predicted"/>
<dbReference type="Pfam" id="PF13193">
    <property type="entry name" value="AMP-binding_C"/>
    <property type="match status" value="1"/>
</dbReference>
<dbReference type="RefSeq" id="WP_337890999.1">
    <property type="nucleotide sequence ID" value="NZ_JBAHVI010000012.1"/>
</dbReference>
<dbReference type="Pfam" id="PF00501">
    <property type="entry name" value="AMP-binding"/>
    <property type="match status" value="1"/>
</dbReference>
<dbReference type="Gene3D" id="3.30.300.30">
    <property type="match status" value="1"/>
</dbReference>
<feature type="domain" description="AMP-binding enzyme C-terminal" evidence="3">
    <location>
        <begin position="440"/>
        <end position="516"/>
    </location>
</feature>
<dbReference type="Proteomes" id="UP001359781">
    <property type="component" value="Unassembled WGS sequence"/>
</dbReference>
<protein>
    <submittedName>
        <fullName evidence="4">AMP-binding protein</fullName>
    </submittedName>
</protein>
<dbReference type="PROSITE" id="PS00455">
    <property type="entry name" value="AMP_BINDING"/>
    <property type="match status" value="1"/>
</dbReference>
<dbReference type="SUPFAM" id="SSF56801">
    <property type="entry name" value="Acetyl-CoA synthetase-like"/>
    <property type="match status" value="1"/>
</dbReference>
<dbReference type="PANTHER" id="PTHR43767:SF1">
    <property type="entry name" value="NONRIBOSOMAL PEPTIDE SYNTHASE PES1 (EUROFUNG)-RELATED"/>
    <property type="match status" value="1"/>
</dbReference>
<dbReference type="InterPro" id="IPR000873">
    <property type="entry name" value="AMP-dep_synth/lig_dom"/>
</dbReference>
<keyword evidence="5" id="KW-1185">Reference proteome</keyword>
<evidence type="ECO:0000313" key="5">
    <source>
        <dbReference type="Proteomes" id="UP001359781"/>
    </source>
</evidence>
<dbReference type="PANTHER" id="PTHR43767">
    <property type="entry name" value="LONG-CHAIN-FATTY-ACID--COA LIGASE"/>
    <property type="match status" value="1"/>
</dbReference>
<evidence type="ECO:0000259" key="3">
    <source>
        <dbReference type="Pfam" id="PF13193"/>
    </source>
</evidence>
<evidence type="ECO:0000313" key="4">
    <source>
        <dbReference type="EMBL" id="MEJ4100865.1"/>
    </source>
</evidence>
<organism evidence="4 5">
    <name type="scientific">Corynebacterium mastitidis</name>
    <dbReference type="NCBI Taxonomy" id="161890"/>
    <lineage>
        <taxon>Bacteria</taxon>
        <taxon>Bacillati</taxon>
        <taxon>Actinomycetota</taxon>
        <taxon>Actinomycetes</taxon>
        <taxon>Mycobacteriales</taxon>
        <taxon>Corynebacteriaceae</taxon>
        <taxon>Corynebacterium</taxon>
    </lineage>
</organism>
<feature type="domain" description="AMP-dependent synthetase/ligase" evidence="2">
    <location>
        <begin position="42"/>
        <end position="389"/>
    </location>
</feature>